<accession>U4L9H6</accession>
<sequence length="91" mass="10059">MLTRHRLFSLTNFYLSPEGGGVLHSRFQASPATCLSGEAVTGSMLGYLENSRSLYGRMDNFRPMRQAADICQSANLPIQICPKILTMSDES</sequence>
<dbReference type="AlphaFoldDB" id="U4L9H6"/>
<protein>
    <submittedName>
        <fullName evidence="1">Uncharacterized protein</fullName>
    </submittedName>
</protein>
<keyword evidence="2" id="KW-1185">Reference proteome</keyword>
<reference evidence="1 2" key="1">
    <citation type="journal article" date="2013" name="PLoS Genet.">
        <title>The genome and development-dependent transcriptomes of Pyronema confluens: a window into fungal evolution.</title>
        <authorList>
            <person name="Traeger S."/>
            <person name="Altegoer F."/>
            <person name="Freitag M."/>
            <person name="Gabaldon T."/>
            <person name="Kempken F."/>
            <person name="Kumar A."/>
            <person name="Marcet-Houben M."/>
            <person name="Poggeler S."/>
            <person name="Stajich J.E."/>
            <person name="Nowrousian M."/>
        </authorList>
    </citation>
    <scope>NUCLEOTIDE SEQUENCE [LARGE SCALE GENOMIC DNA]</scope>
    <source>
        <strain evidence="2">CBS 100304</strain>
        <tissue evidence="1">Vegetative mycelium</tissue>
    </source>
</reference>
<evidence type="ECO:0000313" key="2">
    <source>
        <dbReference type="Proteomes" id="UP000018144"/>
    </source>
</evidence>
<dbReference type="EMBL" id="HF935896">
    <property type="protein sequence ID" value="CCX13885.1"/>
    <property type="molecule type" value="Genomic_DNA"/>
</dbReference>
<dbReference type="Proteomes" id="UP000018144">
    <property type="component" value="Unassembled WGS sequence"/>
</dbReference>
<proteinExistence type="predicted"/>
<evidence type="ECO:0000313" key="1">
    <source>
        <dbReference type="EMBL" id="CCX13885.1"/>
    </source>
</evidence>
<organism evidence="1 2">
    <name type="scientific">Pyronema omphalodes (strain CBS 100304)</name>
    <name type="common">Pyronema confluens</name>
    <dbReference type="NCBI Taxonomy" id="1076935"/>
    <lineage>
        <taxon>Eukaryota</taxon>
        <taxon>Fungi</taxon>
        <taxon>Dikarya</taxon>
        <taxon>Ascomycota</taxon>
        <taxon>Pezizomycotina</taxon>
        <taxon>Pezizomycetes</taxon>
        <taxon>Pezizales</taxon>
        <taxon>Pyronemataceae</taxon>
        <taxon>Pyronema</taxon>
    </lineage>
</organism>
<gene>
    <name evidence="1" type="ORF">PCON_13478</name>
</gene>
<name>U4L9H6_PYROM</name>